<dbReference type="PANTHER" id="PTHR10628">
    <property type="entry name" value="SIALIDASE"/>
    <property type="match status" value="1"/>
</dbReference>
<gene>
    <name evidence="3" type="ORF">PCOR1329_LOCUS83960</name>
</gene>
<dbReference type="Proteomes" id="UP001189429">
    <property type="component" value="Unassembled WGS sequence"/>
</dbReference>
<feature type="domain" description="Sialidase" evidence="2">
    <location>
        <begin position="137"/>
        <end position="403"/>
    </location>
</feature>
<proteinExistence type="predicted"/>
<name>A0ABN9YA50_9DINO</name>
<feature type="region of interest" description="Disordered" evidence="1">
    <location>
        <begin position="1"/>
        <end position="32"/>
    </location>
</feature>
<dbReference type="EMBL" id="CAUYUJ010022221">
    <property type="protein sequence ID" value="CAK0909592.1"/>
    <property type="molecule type" value="Genomic_DNA"/>
</dbReference>
<dbReference type="Gene3D" id="2.120.10.10">
    <property type="match status" value="1"/>
</dbReference>
<feature type="compositionally biased region" description="Low complexity" evidence="1">
    <location>
        <begin position="11"/>
        <end position="21"/>
    </location>
</feature>
<organism evidence="3 4">
    <name type="scientific">Prorocentrum cordatum</name>
    <dbReference type="NCBI Taxonomy" id="2364126"/>
    <lineage>
        <taxon>Eukaryota</taxon>
        <taxon>Sar</taxon>
        <taxon>Alveolata</taxon>
        <taxon>Dinophyceae</taxon>
        <taxon>Prorocentrales</taxon>
        <taxon>Prorocentraceae</taxon>
        <taxon>Prorocentrum</taxon>
    </lineage>
</organism>
<dbReference type="InterPro" id="IPR036278">
    <property type="entry name" value="Sialidase_sf"/>
</dbReference>
<protein>
    <recommendedName>
        <fullName evidence="2">Sialidase domain-containing protein</fullName>
    </recommendedName>
</protein>
<evidence type="ECO:0000256" key="1">
    <source>
        <dbReference type="SAM" id="MobiDB-lite"/>
    </source>
</evidence>
<dbReference type="PANTHER" id="PTHR10628:SF30">
    <property type="entry name" value="EXO-ALPHA-SIALIDASE"/>
    <property type="match status" value="1"/>
</dbReference>
<evidence type="ECO:0000313" key="3">
    <source>
        <dbReference type="EMBL" id="CAK0909592.1"/>
    </source>
</evidence>
<dbReference type="Pfam" id="PF13088">
    <property type="entry name" value="BNR_2"/>
    <property type="match status" value="1"/>
</dbReference>
<dbReference type="InterPro" id="IPR011040">
    <property type="entry name" value="Sialidase"/>
</dbReference>
<accession>A0ABN9YA50</accession>
<comment type="caution">
    <text evidence="3">The sequence shown here is derived from an EMBL/GenBank/DDBJ whole genome shotgun (WGS) entry which is preliminary data.</text>
</comment>
<keyword evidence="4" id="KW-1185">Reference proteome</keyword>
<sequence>MSEGFESEGKPTVAPAAAATTTPPPPRRPDAAAVGAARVGPGAGCANWAELAVGPPAHDEVACALSCSTAPGCALWNFRASEGGGCHDVGVSSCVLLPADLWAAGSRCVYQESPCWDLRTHPGALPASRLEPAGRPRLVAFAEARRRTCLDDSGWKIAVSHSDDSGKTWSSASFATEGKYARRFNPYSIALHSGKIVLLYGAATAAGQHRIGMVHSVTDGETWSAEADVSDQFGSASLSNPGPGTGITVSMPGGGERLFVVSHRGAYRYVSVTVSDDEGLTWRTLNTSFPAMDESTIASLGGGELLLAMRHEEMGTEGRAASRSSDLGVTWSPIEYNRELPSAICQGQLLHHDGALYFSGPLASKPGMFWRRRFLVVRRSDDGGRSWYGDRLVHLADSAGYSTMAPVTSSTLGVLFETDRGIEFSTVRA</sequence>
<reference evidence="3" key="1">
    <citation type="submission" date="2023-10" db="EMBL/GenBank/DDBJ databases">
        <authorList>
            <person name="Chen Y."/>
            <person name="Shah S."/>
            <person name="Dougan E. K."/>
            <person name="Thang M."/>
            <person name="Chan C."/>
        </authorList>
    </citation>
    <scope>NUCLEOTIDE SEQUENCE [LARGE SCALE GENOMIC DNA]</scope>
</reference>
<dbReference type="CDD" id="cd15482">
    <property type="entry name" value="Sialidase_non-viral"/>
    <property type="match status" value="1"/>
</dbReference>
<dbReference type="InterPro" id="IPR026856">
    <property type="entry name" value="Sialidase_fam"/>
</dbReference>
<dbReference type="SUPFAM" id="SSF50939">
    <property type="entry name" value="Sialidases"/>
    <property type="match status" value="1"/>
</dbReference>
<evidence type="ECO:0000313" key="4">
    <source>
        <dbReference type="Proteomes" id="UP001189429"/>
    </source>
</evidence>
<evidence type="ECO:0000259" key="2">
    <source>
        <dbReference type="Pfam" id="PF13088"/>
    </source>
</evidence>